<dbReference type="AlphaFoldDB" id="A0A0P1EYI7"/>
<sequence length="132" mass="14321">MASIFDELDASLSEAIGEVMAEVAVLLPRATRSYEARSVDVDRASFSFRGVFSDGPEAKASGGQYFSAPLVQDMIADFWIAARDVAQLPFEPEKGDQISMVSRPGQPAFMISGLHRTSQGELLLILVEHGED</sequence>
<gene>
    <name evidence="1" type="ORF">THS5294_01526</name>
</gene>
<protein>
    <submittedName>
        <fullName evidence="1">Uncharacterized protein</fullName>
    </submittedName>
</protein>
<evidence type="ECO:0000313" key="2">
    <source>
        <dbReference type="Proteomes" id="UP000051298"/>
    </source>
</evidence>
<organism evidence="1 2">
    <name type="scientific">Thalassobacter stenotrophicus</name>
    <dbReference type="NCBI Taxonomy" id="266809"/>
    <lineage>
        <taxon>Bacteria</taxon>
        <taxon>Pseudomonadati</taxon>
        <taxon>Pseudomonadota</taxon>
        <taxon>Alphaproteobacteria</taxon>
        <taxon>Rhodobacterales</taxon>
        <taxon>Roseobacteraceae</taxon>
        <taxon>Thalassobacter</taxon>
    </lineage>
</organism>
<name>A0A0P1EYI7_9RHOB</name>
<dbReference type="EMBL" id="CYRX01000025">
    <property type="protein sequence ID" value="CUH60237.1"/>
    <property type="molecule type" value="Genomic_DNA"/>
</dbReference>
<accession>A0A0P1EYI7</accession>
<evidence type="ECO:0000313" key="1">
    <source>
        <dbReference type="EMBL" id="CUH60237.1"/>
    </source>
</evidence>
<dbReference type="Proteomes" id="UP000051298">
    <property type="component" value="Unassembled WGS sequence"/>
</dbReference>
<dbReference type="RefSeq" id="WP_058123259.1">
    <property type="nucleotide sequence ID" value="NZ_CYRX01000025.1"/>
</dbReference>
<reference evidence="1 2" key="1">
    <citation type="submission" date="2015-09" db="EMBL/GenBank/DDBJ databases">
        <authorList>
            <consortium name="Swine Surveillance"/>
        </authorList>
    </citation>
    <scope>NUCLEOTIDE SEQUENCE [LARGE SCALE GENOMIC DNA]</scope>
    <source>
        <strain evidence="1 2">CECT 5294</strain>
    </source>
</reference>
<proteinExistence type="predicted"/>